<proteinExistence type="predicted"/>
<name>A0A328V8V2_9CHLR</name>
<feature type="transmembrane region" description="Helical" evidence="1">
    <location>
        <begin position="9"/>
        <end position="26"/>
    </location>
</feature>
<feature type="transmembrane region" description="Helical" evidence="1">
    <location>
        <begin position="32"/>
        <end position="54"/>
    </location>
</feature>
<keyword evidence="1" id="KW-0812">Transmembrane</keyword>
<feature type="transmembrane region" description="Helical" evidence="1">
    <location>
        <begin position="162"/>
        <end position="181"/>
    </location>
</feature>
<evidence type="ECO:0000313" key="2">
    <source>
        <dbReference type="EMBL" id="RAQ94047.1"/>
    </source>
</evidence>
<gene>
    <name evidence="2" type="ORF">A4R35_00785</name>
</gene>
<accession>A0A328V8V2</accession>
<feature type="transmembrane region" description="Helical" evidence="1">
    <location>
        <begin position="193"/>
        <end position="211"/>
    </location>
</feature>
<reference evidence="2 3" key="1">
    <citation type="submission" date="2016-08" db="EMBL/GenBank/DDBJ databases">
        <title>Analysis of Carbohydrate Active Enzymes in Thermogemmatispora T81 Reveals Carbohydrate Degradation Ability.</title>
        <authorList>
            <person name="Tomazini A."/>
            <person name="Lal S."/>
            <person name="Stott M."/>
            <person name="Henrissat B."/>
            <person name="Polikarpov I."/>
            <person name="Sparling R."/>
            <person name="Levin D.B."/>
        </authorList>
    </citation>
    <scope>NUCLEOTIDE SEQUENCE [LARGE SCALE GENOMIC DNA]</scope>
    <source>
        <strain evidence="2 3">T81</strain>
    </source>
</reference>
<feature type="transmembrane region" description="Helical" evidence="1">
    <location>
        <begin position="103"/>
        <end position="124"/>
    </location>
</feature>
<keyword evidence="1" id="KW-1133">Transmembrane helix</keyword>
<feature type="transmembrane region" description="Helical" evidence="1">
    <location>
        <begin position="223"/>
        <end position="244"/>
    </location>
</feature>
<evidence type="ECO:0000256" key="1">
    <source>
        <dbReference type="SAM" id="Phobius"/>
    </source>
</evidence>
<dbReference type="AlphaFoldDB" id="A0A328V8V2"/>
<protein>
    <submittedName>
        <fullName evidence="2">Uncharacterized protein</fullName>
    </submittedName>
</protein>
<sequence>MRVMSVRSALLLSISIALIGGVFFLHGLQALFLIGGISAFALWTLEGLLCSRLLQAAVEERQLENWPYLLAWVPCVIWLIGQGVSFGWTKAVMQLVADNPRGLWWLLAGVQVLALPFLAGLLFLELRIIWLLGRWLLKPEVGSLLKEVLLQRWRQWRAASDLRSLGLWLLSAALAVGAFLWQRQELFWRLSQSALLLGLFAVGLRLLIWLVRHALQPLGRFRLSLLLIGGSLAVVVALLLVQVWSSQFHPVMQLPVWASAWRLAATLLLLRAAFWLAGC</sequence>
<dbReference type="RefSeq" id="WP_112425627.1">
    <property type="nucleotide sequence ID" value="NZ_MCIF01000002.1"/>
</dbReference>
<dbReference type="EMBL" id="MCIF01000002">
    <property type="protein sequence ID" value="RAQ94047.1"/>
    <property type="molecule type" value="Genomic_DNA"/>
</dbReference>
<keyword evidence="3" id="KW-1185">Reference proteome</keyword>
<comment type="caution">
    <text evidence="2">The sequence shown here is derived from an EMBL/GenBank/DDBJ whole genome shotgun (WGS) entry which is preliminary data.</text>
</comment>
<organism evidence="2 3">
    <name type="scientific">Thermogemmatispora tikiterensis</name>
    <dbReference type="NCBI Taxonomy" id="1825093"/>
    <lineage>
        <taxon>Bacteria</taxon>
        <taxon>Bacillati</taxon>
        <taxon>Chloroflexota</taxon>
        <taxon>Ktedonobacteria</taxon>
        <taxon>Thermogemmatisporales</taxon>
        <taxon>Thermogemmatisporaceae</taxon>
        <taxon>Thermogemmatispora</taxon>
    </lineage>
</organism>
<feature type="transmembrane region" description="Helical" evidence="1">
    <location>
        <begin position="256"/>
        <end position="277"/>
    </location>
</feature>
<evidence type="ECO:0000313" key="3">
    <source>
        <dbReference type="Proteomes" id="UP000248706"/>
    </source>
</evidence>
<dbReference type="Proteomes" id="UP000248706">
    <property type="component" value="Unassembled WGS sequence"/>
</dbReference>
<feature type="transmembrane region" description="Helical" evidence="1">
    <location>
        <begin position="66"/>
        <end position="88"/>
    </location>
</feature>
<keyword evidence="1" id="KW-0472">Membrane</keyword>